<dbReference type="PaxDb" id="3218-PP1S77_105V6.1"/>
<dbReference type="Pfam" id="PF00657">
    <property type="entry name" value="Lipase_GDSL"/>
    <property type="match status" value="1"/>
</dbReference>
<keyword evidence="7" id="KW-1185">Reference proteome</keyword>
<dbReference type="Gramene" id="Pp3c6_1880V3.2">
    <property type="protein sequence ID" value="Pp3c6_1880V3.2"/>
    <property type="gene ID" value="Pp3c6_1880"/>
</dbReference>
<evidence type="ECO:0000313" key="5">
    <source>
        <dbReference type="EMBL" id="PNR52017.1"/>
    </source>
</evidence>
<accession>A9SGS1</accession>
<feature type="chain" id="PRO_5014297937" description="SGNH hydrolase-type esterase domain-containing protein" evidence="4">
    <location>
        <begin position="29"/>
        <end position="354"/>
    </location>
</feature>
<dbReference type="Gramene" id="Pp3c6_1880V3.3">
    <property type="protein sequence ID" value="Pp3c6_1880V3.3"/>
    <property type="gene ID" value="Pp3c6_1880"/>
</dbReference>
<dbReference type="GO" id="GO:0016788">
    <property type="term" value="F:hydrolase activity, acting on ester bonds"/>
    <property type="evidence" value="ECO:0007669"/>
    <property type="project" value="InterPro"/>
</dbReference>
<gene>
    <name evidence="6" type="primary">LOC112283274</name>
    <name evidence="5" type="ORF">PHYPA_008391</name>
</gene>
<dbReference type="GO" id="GO:0006629">
    <property type="term" value="P:lipid metabolic process"/>
    <property type="evidence" value="ECO:0007669"/>
    <property type="project" value="UniProtKB-KW"/>
</dbReference>
<dbReference type="InterPro" id="IPR036514">
    <property type="entry name" value="SGNH_hydro_sf"/>
</dbReference>
<evidence type="ECO:0000256" key="4">
    <source>
        <dbReference type="SAM" id="SignalP"/>
    </source>
</evidence>
<dbReference type="Gramene" id="Pp3c6_1880V3.1">
    <property type="protein sequence ID" value="Pp3c6_1880V3.1"/>
    <property type="gene ID" value="Pp3c6_1880"/>
</dbReference>
<dbReference type="SUPFAM" id="SSF52266">
    <property type="entry name" value="SGNH hydrolase"/>
    <property type="match status" value="1"/>
</dbReference>
<dbReference type="PANTHER" id="PTHR46020">
    <property type="entry name" value="OSJNBB0059K02.9 PROTEIN"/>
    <property type="match status" value="1"/>
</dbReference>
<evidence type="ECO:0000256" key="3">
    <source>
        <dbReference type="ARBA" id="ARBA00023098"/>
    </source>
</evidence>
<dbReference type="GeneID" id="112283274"/>
<dbReference type="STRING" id="3218.A9SGS1"/>
<dbReference type="EnsemblPlants" id="Pp3c6_1880V3.5">
    <property type="protein sequence ID" value="Pp3c6_1880V3.5"/>
    <property type="gene ID" value="Pp3c6_1880"/>
</dbReference>
<comment type="similarity">
    <text evidence="1">Belongs to the 'GDSL' lipolytic enzyme family.</text>
</comment>
<keyword evidence="2" id="KW-0378">Hydrolase</keyword>
<dbReference type="PANTHER" id="PTHR46020:SF4">
    <property type="entry name" value="OS04G0650200 PROTEIN"/>
    <property type="match status" value="1"/>
</dbReference>
<dbReference type="AlphaFoldDB" id="A9SGS1"/>
<protein>
    <recommendedName>
        <fullName evidence="8">SGNH hydrolase-type esterase domain-containing protein</fullName>
    </recommendedName>
</protein>
<evidence type="ECO:0008006" key="8">
    <source>
        <dbReference type="Google" id="ProtNLM"/>
    </source>
</evidence>
<dbReference type="EnsemblPlants" id="Pp3c6_1880V3.1">
    <property type="protein sequence ID" value="Pp3c6_1880V3.1"/>
    <property type="gene ID" value="Pp3c6_1880"/>
</dbReference>
<evidence type="ECO:0000256" key="2">
    <source>
        <dbReference type="ARBA" id="ARBA00022801"/>
    </source>
</evidence>
<dbReference type="Gramene" id="Pp3c6_1880V3.4">
    <property type="protein sequence ID" value="Pp3c6_1880V3.4"/>
    <property type="gene ID" value="Pp3c6_1880"/>
</dbReference>
<keyword evidence="4" id="KW-0732">Signal</keyword>
<sequence length="354" mass="38544">MSTKKIQSCLVLFMVLMRFSNPFDPVDAAEAFYAFGDSFVTTGNGGYMGPPYGMTWPGYPGGRASDGRNQADYFAELFGVPYPTPYSQLQNASESKAGVNFAQGGAGVTYAFGYTPLDTQVDQMEALVQSGALSKLHLGKSVSLVSLGVNDYGSHNAYGTFKESEYATEMKTTVTTVVDGIALNLARLHSLGFRNIIVANLASMSCSPYITVQSKYTSCSRNASLAFETLNHNLLLEQRVKLLNRQLRGAHFVIVNQTKAFEHIFHHGSQYGFEDALTPCCTGINDSYVLNCGHTDSEGRPLYKVCADVAKSVIFDGIHPTQAAWKVVIDLYVSVPGFTALGPPLHSWIKLHHV</sequence>
<dbReference type="RefSeq" id="XP_024377561.1">
    <property type="nucleotide sequence ID" value="XM_024521793.2"/>
</dbReference>
<evidence type="ECO:0000313" key="7">
    <source>
        <dbReference type="Proteomes" id="UP000006727"/>
    </source>
</evidence>
<dbReference type="Gene3D" id="3.40.50.1110">
    <property type="entry name" value="SGNH hydrolase"/>
    <property type="match status" value="1"/>
</dbReference>
<reference evidence="5 7" key="1">
    <citation type="journal article" date="2008" name="Science">
        <title>The Physcomitrella genome reveals evolutionary insights into the conquest of land by plants.</title>
        <authorList>
            <person name="Rensing S."/>
            <person name="Lang D."/>
            <person name="Zimmer A."/>
            <person name="Terry A."/>
            <person name="Salamov A."/>
            <person name="Shapiro H."/>
            <person name="Nishiyama T."/>
            <person name="Perroud P.-F."/>
            <person name="Lindquist E."/>
            <person name="Kamisugi Y."/>
            <person name="Tanahashi T."/>
            <person name="Sakakibara K."/>
            <person name="Fujita T."/>
            <person name="Oishi K."/>
            <person name="Shin-I T."/>
            <person name="Kuroki Y."/>
            <person name="Toyoda A."/>
            <person name="Suzuki Y."/>
            <person name="Hashimoto A."/>
            <person name="Yamaguchi K."/>
            <person name="Sugano A."/>
            <person name="Kohara Y."/>
            <person name="Fujiyama A."/>
            <person name="Anterola A."/>
            <person name="Aoki S."/>
            <person name="Ashton N."/>
            <person name="Barbazuk W.B."/>
            <person name="Barker E."/>
            <person name="Bennetzen J."/>
            <person name="Bezanilla M."/>
            <person name="Blankenship R."/>
            <person name="Cho S.H."/>
            <person name="Dutcher S."/>
            <person name="Estelle M."/>
            <person name="Fawcett J.A."/>
            <person name="Gundlach H."/>
            <person name="Hanada K."/>
            <person name="Heyl A."/>
            <person name="Hicks K.A."/>
            <person name="Hugh J."/>
            <person name="Lohr M."/>
            <person name="Mayer K."/>
            <person name="Melkozernov A."/>
            <person name="Murata T."/>
            <person name="Nelson D."/>
            <person name="Pils B."/>
            <person name="Prigge M."/>
            <person name="Reiss B."/>
            <person name="Renner T."/>
            <person name="Rombauts S."/>
            <person name="Rushton P."/>
            <person name="Sanderfoot A."/>
            <person name="Schween G."/>
            <person name="Shiu S.-H."/>
            <person name="Stueber K."/>
            <person name="Theodoulou F.L."/>
            <person name="Tu H."/>
            <person name="Van de Peer Y."/>
            <person name="Verrier P.J."/>
            <person name="Waters E."/>
            <person name="Wood A."/>
            <person name="Yang L."/>
            <person name="Cove D."/>
            <person name="Cuming A."/>
            <person name="Hasebe M."/>
            <person name="Lucas S."/>
            <person name="Mishler D.B."/>
            <person name="Reski R."/>
            <person name="Grigoriev I."/>
            <person name="Quatrano R.S."/>
            <person name="Boore J.L."/>
        </authorList>
    </citation>
    <scope>NUCLEOTIDE SEQUENCE [LARGE SCALE GENOMIC DNA]</scope>
    <source>
        <strain evidence="6 7">cv. Gransden 2004</strain>
    </source>
</reference>
<dbReference type="EnsemblPlants" id="Pp3c6_1880V3.2">
    <property type="protein sequence ID" value="Pp3c6_1880V3.2"/>
    <property type="gene ID" value="Pp3c6_1880"/>
</dbReference>
<dbReference type="EMBL" id="ABEU02000006">
    <property type="protein sequence ID" value="PNR52017.1"/>
    <property type="molecule type" value="Genomic_DNA"/>
</dbReference>
<dbReference type="RefSeq" id="XP_024377560.1">
    <property type="nucleotide sequence ID" value="XM_024521792.2"/>
</dbReference>
<dbReference type="InterPro" id="IPR001087">
    <property type="entry name" value="GDSL"/>
</dbReference>
<dbReference type="OrthoDB" id="583516at2759"/>
<dbReference type="EnsemblPlants" id="Pp3c6_1880V3.3">
    <property type="protein sequence ID" value="Pp3c6_1880V3.3"/>
    <property type="gene ID" value="Pp3c6_1880"/>
</dbReference>
<evidence type="ECO:0000256" key="1">
    <source>
        <dbReference type="ARBA" id="ARBA00008668"/>
    </source>
</evidence>
<name>A9SGS1_PHYPA</name>
<proteinExistence type="inferred from homology"/>
<organism evidence="5">
    <name type="scientific">Physcomitrium patens</name>
    <name type="common">Spreading-leaved earth moss</name>
    <name type="synonym">Physcomitrella patens</name>
    <dbReference type="NCBI Taxonomy" id="3218"/>
    <lineage>
        <taxon>Eukaryota</taxon>
        <taxon>Viridiplantae</taxon>
        <taxon>Streptophyta</taxon>
        <taxon>Embryophyta</taxon>
        <taxon>Bryophyta</taxon>
        <taxon>Bryophytina</taxon>
        <taxon>Bryopsida</taxon>
        <taxon>Funariidae</taxon>
        <taxon>Funariales</taxon>
        <taxon>Funariaceae</taxon>
        <taxon>Physcomitrium</taxon>
    </lineage>
</organism>
<dbReference type="Gramene" id="Pp3c6_1880V3.5">
    <property type="protein sequence ID" value="Pp3c6_1880V3.5"/>
    <property type="gene ID" value="Pp3c6_1880"/>
</dbReference>
<feature type="signal peptide" evidence="4">
    <location>
        <begin position="1"/>
        <end position="28"/>
    </location>
</feature>
<dbReference type="eggNOG" id="ENOG502QU3Y">
    <property type="taxonomic scope" value="Eukaryota"/>
</dbReference>
<dbReference type="EnsemblPlants" id="Pp3c6_1880V3.4">
    <property type="protein sequence ID" value="Pp3c6_1880V3.4"/>
    <property type="gene ID" value="Pp3c6_1880"/>
</dbReference>
<reference evidence="6" key="3">
    <citation type="submission" date="2020-12" db="UniProtKB">
        <authorList>
            <consortium name="EnsemblPlants"/>
        </authorList>
    </citation>
    <scope>IDENTIFICATION</scope>
</reference>
<reference evidence="5 7" key="2">
    <citation type="journal article" date="2018" name="Plant J.">
        <title>The Physcomitrella patens chromosome-scale assembly reveals moss genome structure and evolution.</title>
        <authorList>
            <person name="Lang D."/>
            <person name="Ullrich K.K."/>
            <person name="Murat F."/>
            <person name="Fuchs J."/>
            <person name="Jenkins J."/>
            <person name="Haas F.B."/>
            <person name="Piednoel M."/>
            <person name="Gundlach H."/>
            <person name="Van Bel M."/>
            <person name="Meyberg R."/>
            <person name="Vives C."/>
            <person name="Morata J."/>
            <person name="Symeonidi A."/>
            <person name="Hiss M."/>
            <person name="Muchero W."/>
            <person name="Kamisugi Y."/>
            <person name="Saleh O."/>
            <person name="Blanc G."/>
            <person name="Decker E.L."/>
            <person name="van Gessel N."/>
            <person name="Grimwood J."/>
            <person name="Hayes R.D."/>
            <person name="Graham S.W."/>
            <person name="Gunter L.E."/>
            <person name="McDaniel S.F."/>
            <person name="Hoernstein S.N.W."/>
            <person name="Larsson A."/>
            <person name="Li F.W."/>
            <person name="Perroud P.F."/>
            <person name="Phillips J."/>
            <person name="Ranjan P."/>
            <person name="Rokshar D.S."/>
            <person name="Rothfels C.J."/>
            <person name="Schneider L."/>
            <person name="Shu S."/>
            <person name="Stevenson D.W."/>
            <person name="Thummler F."/>
            <person name="Tillich M."/>
            <person name="Villarreal Aguilar J.C."/>
            <person name="Widiez T."/>
            <person name="Wong G.K."/>
            <person name="Wymore A."/>
            <person name="Zhang Y."/>
            <person name="Zimmer A.D."/>
            <person name="Quatrano R.S."/>
            <person name="Mayer K.F.X."/>
            <person name="Goodstein D."/>
            <person name="Casacuberta J.M."/>
            <person name="Vandepoele K."/>
            <person name="Reski R."/>
            <person name="Cuming A.C."/>
            <person name="Tuskan G.A."/>
            <person name="Maumus F."/>
            <person name="Salse J."/>
            <person name="Schmutz J."/>
            <person name="Rensing S.A."/>
        </authorList>
    </citation>
    <scope>NUCLEOTIDE SEQUENCE [LARGE SCALE GENOMIC DNA]</scope>
    <source>
        <strain evidence="6 7">cv. Gransden 2004</strain>
    </source>
</reference>
<keyword evidence="3" id="KW-0443">Lipid metabolism</keyword>
<dbReference type="Proteomes" id="UP000006727">
    <property type="component" value="Chromosome 6"/>
</dbReference>
<dbReference type="OMA" id="SCDASGM"/>
<evidence type="ECO:0000313" key="6">
    <source>
        <dbReference type="EnsemblPlants" id="Pp3c6_1880V3.1"/>
    </source>
</evidence>